<evidence type="ECO:0000313" key="7">
    <source>
        <dbReference type="EMBL" id="AYO44414.1"/>
    </source>
</evidence>
<comment type="similarity">
    <text evidence="2">Belongs to the LipB family.</text>
</comment>
<dbReference type="InterPro" id="IPR045864">
    <property type="entry name" value="aa-tRNA-synth_II/BPL/LPL"/>
</dbReference>
<protein>
    <recommendedName>
        <fullName evidence="3">lipoyl(octanoyl) transferase</fullName>
        <ecNumber evidence="3">2.3.1.181</ecNumber>
    </recommendedName>
</protein>
<evidence type="ECO:0000256" key="1">
    <source>
        <dbReference type="ARBA" id="ARBA00004821"/>
    </source>
</evidence>
<dbReference type="Gene3D" id="3.30.930.10">
    <property type="entry name" value="Bira Bifunctional Protein, Domain 2"/>
    <property type="match status" value="1"/>
</dbReference>
<keyword evidence="4 7" id="KW-0808">Transferase</keyword>
<dbReference type="NCBIfam" id="TIGR00214">
    <property type="entry name" value="lipB"/>
    <property type="match status" value="1"/>
</dbReference>
<dbReference type="SUPFAM" id="SSF55681">
    <property type="entry name" value="Class II aaRS and biotin synthetases"/>
    <property type="match status" value="1"/>
</dbReference>
<dbReference type="PROSITE" id="PS01313">
    <property type="entry name" value="LIPB"/>
    <property type="match status" value="1"/>
</dbReference>
<accession>A0A3G2S8J6</accession>
<evidence type="ECO:0000256" key="4">
    <source>
        <dbReference type="ARBA" id="ARBA00022679"/>
    </source>
</evidence>
<dbReference type="InterPro" id="IPR020605">
    <property type="entry name" value="Octanoyltransferase_CS"/>
</dbReference>
<evidence type="ECO:0000256" key="2">
    <source>
        <dbReference type="ARBA" id="ARBA00007907"/>
    </source>
</evidence>
<dbReference type="Proteomes" id="UP000269793">
    <property type="component" value="Chromosome VI"/>
</dbReference>
<evidence type="ECO:0000313" key="8">
    <source>
        <dbReference type="Proteomes" id="UP000269793"/>
    </source>
</evidence>
<dbReference type="STRING" id="425264.A0A3G2S8J6"/>
<dbReference type="PANTHER" id="PTHR10993">
    <property type="entry name" value="OCTANOYLTRANSFERASE"/>
    <property type="match status" value="1"/>
</dbReference>
<dbReference type="InterPro" id="IPR000544">
    <property type="entry name" value="Octanoyltransferase"/>
</dbReference>
<keyword evidence="8" id="KW-1185">Reference proteome</keyword>
<dbReference type="InterPro" id="IPR004143">
    <property type="entry name" value="BPL_LPL_catalytic"/>
</dbReference>
<keyword evidence="5 7" id="KW-0012">Acyltransferase</keyword>
<organism evidence="7 8">
    <name type="scientific">Malassezia restricta (strain ATCC 96810 / NBRC 103918 / CBS 7877)</name>
    <name type="common">Seborrheic dermatitis infection agent</name>
    <dbReference type="NCBI Taxonomy" id="425264"/>
    <lineage>
        <taxon>Eukaryota</taxon>
        <taxon>Fungi</taxon>
        <taxon>Dikarya</taxon>
        <taxon>Basidiomycota</taxon>
        <taxon>Ustilaginomycotina</taxon>
        <taxon>Malasseziomycetes</taxon>
        <taxon>Malasseziales</taxon>
        <taxon>Malasseziaceae</taxon>
        <taxon>Malassezia</taxon>
    </lineage>
</organism>
<evidence type="ECO:0000256" key="3">
    <source>
        <dbReference type="ARBA" id="ARBA00012334"/>
    </source>
</evidence>
<dbReference type="OrthoDB" id="19908at2759"/>
<dbReference type="GO" id="GO:0033819">
    <property type="term" value="F:lipoyl(octanoyl) transferase activity"/>
    <property type="evidence" value="ECO:0007669"/>
    <property type="project" value="UniProtKB-EC"/>
</dbReference>
<dbReference type="UniPathway" id="UPA00538">
    <property type="reaction ID" value="UER00592"/>
</dbReference>
<dbReference type="PANTHER" id="PTHR10993:SF7">
    <property type="entry name" value="LIPOYLTRANSFERASE 2, MITOCHONDRIAL-RELATED"/>
    <property type="match status" value="1"/>
</dbReference>
<dbReference type="EC" id="2.3.1.181" evidence="3"/>
<dbReference type="EMBL" id="CP033153">
    <property type="protein sequence ID" value="AYO44414.1"/>
    <property type="molecule type" value="Genomic_DNA"/>
</dbReference>
<dbReference type="GO" id="GO:0009249">
    <property type="term" value="P:protein lipoylation"/>
    <property type="evidence" value="ECO:0007669"/>
    <property type="project" value="InterPro"/>
</dbReference>
<dbReference type="PROSITE" id="PS51733">
    <property type="entry name" value="BPL_LPL_CATALYTIC"/>
    <property type="match status" value="1"/>
</dbReference>
<reference evidence="7 8" key="1">
    <citation type="submission" date="2018-10" db="EMBL/GenBank/DDBJ databases">
        <title>Complete genome sequence of Malassezia restricta CBS 7877.</title>
        <authorList>
            <person name="Morand S.C."/>
            <person name="Bertignac M."/>
            <person name="Iltis A."/>
            <person name="Kolder I."/>
            <person name="Pirovano W."/>
            <person name="Jourdain R."/>
            <person name="Clavaud C."/>
        </authorList>
    </citation>
    <scope>NUCLEOTIDE SEQUENCE [LARGE SCALE GENOMIC DNA]</scope>
    <source>
        <strain evidence="7 8">CBS 7877</strain>
    </source>
</reference>
<dbReference type="Pfam" id="PF21948">
    <property type="entry name" value="LplA-B_cat"/>
    <property type="match status" value="1"/>
</dbReference>
<sequence>MIERRANARSILRQNGIPHTASSLGVPPGFQKYLDIAQTDFLLLLQHTPVYTLGRRNDDAALSAALTSPNVDIVKTRRGGLLTYHGPGQLVGYPILDLGLMNLSTRCYIARLQDILRKSLSHDEIQLQTINSPADDSKYTGVWSDPTHKIASIGVQVQHRVTSHGFALNVHTNALDGFRKIVACGLPDVSLTCIDEQLSWHGKKSQITLIQVANIIANEFGKNLNRDVDLIDDMSFVTSTKFDGTQVLKQIVLDGECIPTN</sequence>
<dbReference type="VEuPathDB" id="FungiDB:DNF11_3464"/>
<gene>
    <name evidence="7" type="primary">lipB</name>
    <name evidence="7" type="ORF">DNF11_3464</name>
</gene>
<evidence type="ECO:0000259" key="6">
    <source>
        <dbReference type="PROSITE" id="PS51733"/>
    </source>
</evidence>
<comment type="pathway">
    <text evidence="1">Protein modification; protein lipoylation via endogenous pathway; protein N(6)-(lipoyl)lysine from octanoyl-[acyl-carrier-protein]: step 1/2.</text>
</comment>
<name>A0A3G2S8J6_MALR7</name>
<dbReference type="AlphaFoldDB" id="A0A3G2S8J6"/>
<evidence type="ECO:0000256" key="5">
    <source>
        <dbReference type="ARBA" id="ARBA00023315"/>
    </source>
</evidence>
<proteinExistence type="inferred from homology"/>
<feature type="domain" description="BPL/LPL catalytic" evidence="6">
    <location>
        <begin position="36"/>
        <end position="228"/>
    </location>
</feature>